<evidence type="ECO:0000256" key="4">
    <source>
        <dbReference type="ARBA" id="ARBA00004613"/>
    </source>
</evidence>
<keyword evidence="8" id="KW-0645">Protease</keyword>
<proteinExistence type="predicted"/>
<evidence type="ECO:0000256" key="3">
    <source>
        <dbReference type="ARBA" id="ARBA00004555"/>
    </source>
</evidence>
<keyword evidence="23" id="KW-1185">Reference proteome</keyword>
<dbReference type="SUPFAM" id="SSF53187">
    <property type="entry name" value="Zn-dependent exopeptidases"/>
    <property type="match status" value="1"/>
</dbReference>
<evidence type="ECO:0000256" key="10">
    <source>
        <dbReference type="ARBA" id="ARBA00022729"/>
    </source>
</evidence>
<dbReference type="InterPro" id="IPR039866">
    <property type="entry name" value="CPQ"/>
</dbReference>
<keyword evidence="10" id="KW-0732">Signal</keyword>
<name>A0A239F5Q3_9FIRM</name>
<keyword evidence="17" id="KW-0325">Glycoprotein</keyword>
<dbReference type="RefSeq" id="WP_089283324.1">
    <property type="nucleotide sequence ID" value="NZ_FZOJ01000012.1"/>
</dbReference>
<dbReference type="GO" id="GO:0070573">
    <property type="term" value="F:metallodipeptidase activity"/>
    <property type="evidence" value="ECO:0007669"/>
    <property type="project" value="InterPro"/>
</dbReference>
<dbReference type="Proteomes" id="UP000198304">
    <property type="component" value="Unassembled WGS sequence"/>
</dbReference>
<comment type="subunit">
    <text evidence="19">Homodimer. The monomeric form is inactive while the homodimer is active.</text>
</comment>
<evidence type="ECO:0000313" key="22">
    <source>
        <dbReference type="EMBL" id="SNS51828.1"/>
    </source>
</evidence>
<keyword evidence="14" id="KW-0333">Golgi apparatus</keyword>
<dbReference type="AlphaFoldDB" id="A0A239F5Q3"/>
<evidence type="ECO:0000259" key="21">
    <source>
        <dbReference type="Pfam" id="PF04389"/>
    </source>
</evidence>
<dbReference type="GO" id="GO:0005764">
    <property type="term" value="C:lysosome"/>
    <property type="evidence" value="ECO:0007669"/>
    <property type="project" value="UniProtKB-SubCell"/>
</dbReference>
<keyword evidence="7" id="KW-0121">Carboxypeptidase</keyword>
<evidence type="ECO:0000256" key="5">
    <source>
        <dbReference type="ARBA" id="ARBA00014116"/>
    </source>
</evidence>
<keyword evidence="11" id="KW-0378">Hydrolase</keyword>
<evidence type="ECO:0000256" key="12">
    <source>
        <dbReference type="ARBA" id="ARBA00022824"/>
    </source>
</evidence>
<gene>
    <name evidence="22" type="ORF">SAMN05446037_10125</name>
</gene>
<dbReference type="GO" id="GO:0006508">
    <property type="term" value="P:proteolysis"/>
    <property type="evidence" value="ECO:0007669"/>
    <property type="project" value="UniProtKB-KW"/>
</dbReference>
<dbReference type="InterPro" id="IPR007484">
    <property type="entry name" value="Peptidase_M28"/>
</dbReference>
<organism evidence="22 23">
    <name type="scientific">Anaerovirgula multivorans</name>
    <dbReference type="NCBI Taxonomy" id="312168"/>
    <lineage>
        <taxon>Bacteria</taxon>
        <taxon>Bacillati</taxon>
        <taxon>Bacillota</taxon>
        <taxon>Clostridia</taxon>
        <taxon>Peptostreptococcales</taxon>
        <taxon>Natronincolaceae</taxon>
        <taxon>Anaerovirgula</taxon>
    </lineage>
</organism>
<evidence type="ECO:0000256" key="17">
    <source>
        <dbReference type="ARBA" id="ARBA00023180"/>
    </source>
</evidence>
<evidence type="ECO:0000256" key="16">
    <source>
        <dbReference type="ARBA" id="ARBA00023145"/>
    </source>
</evidence>
<dbReference type="PANTHER" id="PTHR12053">
    <property type="entry name" value="PROTEASE FAMILY M28 PLASMA GLUTAMATE CARBOXYPEPTIDASE-RELATED"/>
    <property type="match status" value="1"/>
</dbReference>
<evidence type="ECO:0000256" key="13">
    <source>
        <dbReference type="ARBA" id="ARBA00022833"/>
    </source>
</evidence>
<keyword evidence="22" id="KW-0031">Aminopeptidase</keyword>
<dbReference type="GO" id="GO:0004180">
    <property type="term" value="F:carboxypeptidase activity"/>
    <property type="evidence" value="ECO:0007669"/>
    <property type="project" value="UniProtKB-KW"/>
</dbReference>
<keyword evidence="9" id="KW-0479">Metal-binding</keyword>
<keyword evidence="13" id="KW-0862">Zinc</keyword>
<dbReference type="Gene3D" id="3.50.30.30">
    <property type="match status" value="1"/>
</dbReference>
<evidence type="ECO:0000256" key="8">
    <source>
        <dbReference type="ARBA" id="ARBA00022670"/>
    </source>
</evidence>
<evidence type="ECO:0000256" key="6">
    <source>
        <dbReference type="ARBA" id="ARBA00022525"/>
    </source>
</evidence>
<reference evidence="22 23" key="1">
    <citation type="submission" date="2017-06" db="EMBL/GenBank/DDBJ databases">
        <authorList>
            <person name="Kim H.J."/>
            <person name="Triplett B.A."/>
        </authorList>
    </citation>
    <scope>NUCLEOTIDE SEQUENCE [LARGE SCALE GENOMIC DNA]</scope>
    <source>
        <strain evidence="22 23">SCA</strain>
    </source>
</reference>
<keyword evidence="12" id="KW-0256">Endoplasmic reticulum</keyword>
<evidence type="ECO:0000256" key="18">
    <source>
        <dbReference type="ARBA" id="ARBA00023228"/>
    </source>
</evidence>
<evidence type="ECO:0000256" key="9">
    <source>
        <dbReference type="ARBA" id="ARBA00022723"/>
    </source>
</evidence>
<keyword evidence="18" id="KW-0458">Lysosome</keyword>
<dbReference type="PANTHER" id="PTHR12053:SF3">
    <property type="entry name" value="CARBOXYPEPTIDASE Q"/>
    <property type="match status" value="1"/>
</dbReference>
<dbReference type="OrthoDB" id="9789219at2"/>
<evidence type="ECO:0000256" key="20">
    <source>
        <dbReference type="ARBA" id="ARBA00033328"/>
    </source>
</evidence>
<feature type="domain" description="Peptidase M28" evidence="21">
    <location>
        <begin position="212"/>
        <end position="393"/>
    </location>
</feature>
<evidence type="ECO:0000256" key="1">
    <source>
        <dbReference type="ARBA" id="ARBA00004240"/>
    </source>
</evidence>
<evidence type="ECO:0000256" key="14">
    <source>
        <dbReference type="ARBA" id="ARBA00023034"/>
    </source>
</evidence>
<keyword evidence="16" id="KW-0865">Zymogen</keyword>
<evidence type="ECO:0000256" key="2">
    <source>
        <dbReference type="ARBA" id="ARBA00004371"/>
    </source>
</evidence>
<evidence type="ECO:0000256" key="7">
    <source>
        <dbReference type="ARBA" id="ARBA00022645"/>
    </source>
</evidence>
<dbReference type="GO" id="GO:0004177">
    <property type="term" value="F:aminopeptidase activity"/>
    <property type="evidence" value="ECO:0007669"/>
    <property type="project" value="UniProtKB-KW"/>
</dbReference>
<evidence type="ECO:0000256" key="11">
    <source>
        <dbReference type="ARBA" id="ARBA00022801"/>
    </source>
</evidence>
<dbReference type="Pfam" id="PF04389">
    <property type="entry name" value="Peptidase_M28"/>
    <property type="match status" value="1"/>
</dbReference>
<keyword evidence="15" id="KW-0482">Metalloprotease</keyword>
<accession>A0A239F5Q3</accession>
<keyword evidence="6" id="KW-0964">Secreted</keyword>
<protein>
    <recommendedName>
        <fullName evidence="5">Carboxypeptidase Q</fullName>
    </recommendedName>
    <alternativeName>
        <fullName evidence="20">Plasma glutamate carboxypeptidase</fullName>
    </alternativeName>
</protein>
<evidence type="ECO:0000313" key="23">
    <source>
        <dbReference type="Proteomes" id="UP000198304"/>
    </source>
</evidence>
<sequence>MELSVKGTNFIKAYLEKLTVEIGERHVGSDGNRQAVDFFYNVMSSFGYDMQKDGFDCIEWECGEVCLKAGDKEYLAFVSPYALPCDVNAELVVTSTLDELKSADAYEKILVITNELTKEQIMPKNFVFYNPEEHKQIVSLLEDKKPKAIICVTGYGNGTSGGLYPFPIFEDGDFDIPSVYMKDIDGEKLIKFNGQKVELSFESKRISTKAYNAIARKKGEGKGRLVLCAHIDTKKDTSGALDNAAGVAVLMALADQLRDYKGLNDIEIVAFNGEDYYSVPGQMLYINQNNGNFEDVKMVINIDGAGHKDSKTAFSFYNLSDNQINKVMRIIDNYKTVVKGEEWYEGDHSMFLQNGVPCIAVTSSNVRDVVMNISHTPKDTMDNVDIALLWDLVTALKDIVKHH</sequence>
<dbReference type="GO" id="GO:0005576">
    <property type="term" value="C:extracellular region"/>
    <property type="evidence" value="ECO:0007669"/>
    <property type="project" value="UniProtKB-SubCell"/>
</dbReference>
<dbReference type="Gene3D" id="3.40.630.10">
    <property type="entry name" value="Zn peptidases"/>
    <property type="match status" value="1"/>
</dbReference>
<dbReference type="GO" id="GO:0046872">
    <property type="term" value="F:metal ion binding"/>
    <property type="evidence" value="ECO:0007669"/>
    <property type="project" value="UniProtKB-KW"/>
</dbReference>
<evidence type="ECO:0000256" key="19">
    <source>
        <dbReference type="ARBA" id="ARBA00025833"/>
    </source>
</evidence>
<evidence type="ECO:0000256" key="15">
    <source>
        <dbReference type="ARBA" id="ARBA00023049"/>
    </source>
</evidence>
<comment type="subcellular location">
    <subcellularLocation>
        <location evidence="1">Endoplasmic reticulum</location>
    </subcellularLocation>
    <subcellularLocation>
        <location evidence="3">Golgi apparatus</location>
    </subcellularLocation>
    <subcellularLocation>
        <location evidence="2">Lysosome</location>
    </subcellularLocation>
    <subcellularLocation>
        <location evidence="4">Secreted</location>
    </subcellularLocation>
</comment>
<dbReference type="EMBL" id="FZOJ01000012">
    <property type="protein sequence ID" value="SNS51828.1"/>
    <property type="molecule type" value="Genomic_DNA"/>
</dbReference>